<evidence type="ECO:0000313" key="3">
    <source>
        <dbReference type="Proteomes" id="UP000502136"/>
    </source>
</evidence>
<keyword evidence="1" id="KW-1133">Transmembrane helix</keyword>
<dbReference type="KEGG" id="palr:HGI30_06255"/>
<feature type="transmembrane region" description="Helical" evidence="1">
    <location>
        <begin position="6"/>
        <end position="29"/>
    </location>
</feature>
<dbReference type="AlphaFoldDB" id="A0A6H2H3N6"/>
<proteinExistence type="predicted"/>
<accession>A0A6H2H3N6</accession>
<evidence type="ECO:0000313" key="2">
    <source>
        <dbReference type="EMBL" id="QJC54235.1"/>
    </source>
</evidence>
<feature type="transmembrane region" description="Helical" evidence="1">
    <location>
        <begin position="290"/>
        <end position="308"/>
    </location>
</feature>
<reference evidence="2 3" key="1">
    <citation type="submission" date="2020-04" db="EMBL/GenBank/DDBJ databases">
        <title>Novel Paenibacillus strain UniB2 isolated from commercial digestive syrup.</title>
        <authorList>
            <person name="Thorat V."/>
            <person name="Kirdat K."/>
            <person name="Tiwarekar B."/>
            <person name="Yadav A."/>
        </authorList>
    </citation>
    <scope>NUCLEOTIDE SEQUENCE [LARGE SCALE GENOMIC DNA]</scope>
    <source>
        <strain evidence="2 3">UniB2</strain>
    </source>
</reference>
<keyword evidence="3" id="KW-1185">Reference proteome</keyword>
<protein>
    <recommendedName>
        <fullName evidence="4">Type II secretion system protein GspF domain-containing protein</fullName>
    </recommendedName>
</protein>
<dbReference type="RefSeq" id="WP_168909759.1">
    <property type="nucleotide sequence ID" value="NZ_CP051428.1"/>
</dbReference>
<evidence type="ECO:0008006" key="4">
    <source>
        <dbReference type="Google" id="ProtNLM"/>
    </source>
</evidence>
<feature type="transmembrane region" description="Helical" evidence="1">
    <location>
        <begin position="253"/>
        <end position="270"/>
    </location>
</feature>
<dbReference type="Proteomes" id="UP000502136">
    <property type="component" value="Chromosome"/>
</dbReference>
<dbReference type="EMBL" id="CP051428">
    <property type="protein sequence ID" value="QJC54235.1"/>
    <property type="molecule type" value="Genomic_DNA"/>
</dbReference>
<evidence type="ECO:0000256" key="1">
    <source>
        <dbReference type="SAM" id="Phobius"/>
    </source>
</evidence>
<gene>
    <name evidence="2" type="ORF">HGI30_06255</name>
</gene>
<organism evidence="2 3">
    <name type="scientific">Paenibacillus albicereus</name>
    <dbReference type="NCBI Taxonomy" id="2726185"/>
    <lineage>
        <taxon>Bacteria</taxon>
        <taxon>Bacillati</taxon>
        <taxon>Bacillota</taxon>
        <taxon>Bacilli</taxon>
        <taxon>Bacillales</taxon>
        <taxon>Paenibacillaceae</taxon>
        <taxon>Paenibacillus</taxon>
    </lineage>
</organism>
<dbReference type="PANTHER" id="PTHR35007">
    <property type="entry name" value="INTEGRAL MEMBRANE PROTEIN-RELATED"/>
    <property type="match status" value="1"/>
</dbReference>
<dbReference type="PANTHER" id="PTHR35007:SF2">
    <property type="entry name" value="PILUS ASSEMBLE PROTEIN"/>
    <property type="match status" value="1"/>
</dbReference>
<feature type="transmembrane region" description="Helical" evidence="1">
    <location>
        <begin position="108"/>
        <end position="126"/>
    </location>
</feature>
<name>A0A6H2H3N6_9BACL</name>
<keyword evidence="1" id="KW-0472">Membrane</keyword>
<feature type="transmembrane region" description="Helical" evidence="1">
    <location>
        <begin position="82"/>
        <end position="102"/>
    </location>
</feature>
<keyword evidence="1" id="KW-0812">Transmembrane</keyword>
<sequence length="313" mass="35761">MPDASWLVLAASILLCLTLLPLIASALRFGDDSRLATSRLDYRRGRSLRERLRRNLERSGWLYRELRDTLDALQTGIRPEGLVLLSLLLLALGGAGGAILFLSLKGALMLGLMLALTPYAVLKMMLVQRQLQTRLEFLPAAELFYQCYLVAGQRQIRGALRRMVEENRLHGHLKASFEQLYRNLCVRGDDEASLRLFSASLGHLWGDYFVQILRVAISEGHDISDNLHDLISDMRRARRANEQERHKLLEIRIANFTPVLFLGLFLGINFRYNPESSYRYYVLDPAGRDILLNALVLIFASFVMGLWLSRKRM</sequence>